<dbReference type="GO" id="GO:0003677">
    <property type="term" value="F:DNA binding"/>
    <property type="evidence" value="ECO:0007669"/>
    <property type="project" value="InterPro"/>
</dbReference>
<dbReference type="GO" id="GO:0004386">
    <property type="term" value="F:helicase activity"/>
    <property type="evidence" value="ECO:0007669"/>
    <property type="project" value="UniProtKB-KW"/>
</dbReference>
<dbReference type="Pfam" id="PF04851">
    <property type="entry name" value="ResIII"/>
    <property type="match status" value="1"/>
</dbReference>
<dbReference type="InterPro" id="IPR001650">
    <property type="entry name" value="Helicase_C-like"/>
</dbReference>
<keyword evidence="3" id="KW-0378">Hydrolase</keyword>
<dbReference type="PROSITE" id="PS51194">
    <property type="entry name" value="HELICASE_CTER"/>
    <property type="match status" value="1"/>
</dbReference>
<keyword evidence="3" id="KW-0347">Helicase</keyword>
<dbReference type="AlphaFoldDB" id="A0A3R6HTW8"/>
<evidence type="ECO:0000259" key="1">
    <source>
        <dbReference type="PROSITE" id="PS51192"/>
    </source>
</evidence>
<gene>
    <name evidence="3" type="ORF">DW192_00255</name>
</gene>
<dbReference type="SUPFAM" id="SSF52540">
    <property type="entry name" value="P-loop containing nucleoside triphosphate hydrolases"/>
    <property type="match status" value="1"/>
</dbReference>
<comment type="caution">
    <text evidence="3">The sequence shown here is derived from an EMBL/GenBank/DDBJ whole genome shotgun (WGS) entry which is preliminary data.</text>
</comment>
<dbReference type="PANTHER" id="PTHR47396">
    <property type="entry name" value="TYPE I RESTRICTION ENZYME ECOKI R PROTEIN"/>
    <property type="match status" value="1"/>
</dbReference>
<dbReference type="InterPro" id="IPR027417">
    <property type="entry name" value="P-loop_NTPase"/>
</dbReference>
<dbReference type="Pfam" id="PF00271">
    <property type="entry name" value="Helicase_C"/>
    <property type="match status" value="1"/>
</dbReference>
<dbReference type="GO" id="GO:0016787">
    <property type="term" value="F:hydrolase activity"/>
    <property type="evidence" value="ECO:0007669"/>
    <property type="project" value="InterPro"/>
</dbReference>
<keyword evidence="3" id="KW-0067">ATP-binding</keyword>
<dbReference type="InterPro" id="IPR006935">
    <property type="entry name" value="Helicase/UvrB_N"/>
</dbReference>
<evidence type="ECO:0000259" key="2">
    <source>
        <dbReference type="PROSITE" id="PS51194"/>
    </source>
</evidence>
<dbReference type="GO" id="GO:0005829">
    <property type="term" value="C:cytosol"/>
    <property type="evidence" value="ECO:0007669"/>
    <property type="project" value="TreeGrafter"/>
</dbReference>
<reference evidence="3 4" key="1">
    <citation type="submission" date="2018-08" db="EMBL/GenBank/DDBJ databases">
        <title>A genome reference for cultivated species of the human gut microbiota.</title>
        <authorList>
            <person name="Zou Y."/>
            <person name="Xue W."/>
            <person name="Luo G."/>
        </authorList>
    </citation>
    <scope>NUCLEOTIDE SEQUENCE [LARGE SCALE GENOMIC DNA]</scope>
    <source>
        <strain evidence="3 4">AM16-54</strain>
    </source>
</reference>
<dbReference type="PROSITE" id="PS51192">
    <property type="entry name" value="HELICASE_ATP_BIND_1"/>
    <property type="match status" value="1"/>
</dbReference>
<dbReference type="RefSeq" id="WP_118253011.1">
    <property type="nucleotide sequence ID" value="NZ_QRKB01000001.1"/>
</dbReference>
<protein>
    <submittedName>
        <fullName evidence="3">ATP-dependent helicase</fullName>
    </submittedName>
</protein>
<name>A0A3R6HTW8_9BACT</name>
<dbReference type="InterPro" id="IPR050742">
    <property type="entry name" value="Helicase_Restrict-Modif_Enz"/>
</dbReference>
<dbReference type="PANTHER" id="PTHR47396:SF1">
    <property type="entry name" value="ATP-DEPENDENT HELICASE IRC3-RELATED"/>
    <property type="match status" value="1"/>
</dbReference>
<keyword evidence="3" id="KW-0547">Nucleotide-binding</keyword>
<dbReference type="Proteomes" id="UP000284548">
    <property type="component" value="Unassembled WGS sequence"/>
</dbReference>
<proteinExistence type="predicted"/>
<feature type="domain" description="Helicase C-terminal" evidence="2">
    <location>
        <begin position="230"/>
        <end position="386"/>
    </location>
</feature>
<dbReference type="InterPro" id="IPR014001">
    <property type="entry name" value="Helicase_ATP-bd"/>
</dbReference>
<dbReference type="SMART" id="SM00487">
    <property type="entry name" value="DEXDc"/>
    <property type="match status" value="1"/>
</dbReference>
<dbReference type="Gene3D" id="3.40.50.300">
    <property type="entry name" value="P-loop containing nucleotide triphosphate hydrolases"/>
    <property type="match status" value="2"/>
</dbReference>
<dbReference type="GO" id="GO:0005524">
    <property type="term" value="F:ATP binding"/>
    <property type="evidence" value="ECO:0007669"/>
    <property type="project" value="InterPro"/>
</dbReference>
<sequence>MKFKLRPYQEEASKKAVEFFLDEKKNWNALEVLPTASGKSLILADIAARLKDKVLVFSPTKEILEQNYKKYCSYGFDNASIYSASFKSKEISDVTFATIGSVKGHPELFTDFKYILIDEVHLVKPESGMYKEFLDKLKSKVIGLTATPFRLYSYQNYGSILKFLTRSRDKIFKELIYYVQVEDMAKNGYICLPNYYSCPPPQWNEGNLQLNSTCRDYTDQSVKQEYERVDLYGWLVSVVNRLLNPKRGGQRKGILVFTKFVKEAQMLTYSIPNCEMVCGETPPKEREAIIERFRNGQTKVLVNSQILVVGFDYPELDTVVYAKPTRSLAQYYQVVGRLLRLSKGKQPWFVDLCGTYDRFGKVEDLKLLDQNGRGKWVIMSGNKQLTNAFF</sequence>
<organism evidence="3 4">
    <name type="scientific">Segatella copri</name>
    <dbReference type="NCBI Taxonomy" id="165179"/>
    <lineage>
        <taxon>Bacteria</taxon>
        <taxon>Pseudomonadati</taxon>
        <taxon>Bacteroidota</taxon>
        <taxon>Bacteroidia</taxon>
        <taxon>Bacteroidales</taxon>
        <taxon>Prevotellaceae</taxon>
        <taxon>Segatella</taxon>
    </lineage>
</organism>
<feature type="domain" description="Helicase ATP-binding" evidence="1">
    <location>
        <begin position="20"/>
        <end position="148"/>
    </location>
</feature>
<evidence type="ECO:0000313" key="3">
    <source>
        <dbReference type="EMBL" id="RHH85197.1"/>
    </source>
</evidence>
<evidence type="ECO:0000313" key="4">
    <source>
        <dbReference type="Proteomes" id="UP000284548"/>
    </source>
</evidence>
<dbReference type="SMART" id="SM00490">
    <property type="entry name" value="HELICc"/>
    <property type="match status" value="1"/>
</dbReference>
<accession>A0A3R6HTW8</accession>
<dbReference type="EMBL" id="QRKB01000001">
    <property type="protein sequence ID" value="RHH85197.1"/>
    <property type="molecule type" value="Genomic_DNA"/>
</dbReference>